<comment type="similarity">
    <text evidence="3">Belongs to the adenylyl cyclase class-1 family.</text>
</comment>
<name>A0ABQ1I1H4_9ALTE</name>
<evidence type="ECO:0000256" key="8">
    <source>
        <dbReference type="ARBA" id="ARBA00022840"/>
    </source>
</evidence>
<dbReference type="InterPro" id="IPR000274">
    <property type="entry name" value="Adenylate_cyclase_1"/>
</dbReference>
<keyword evidence="7" id="KW-0547">Nucleotide-binding</keyword>
<dbReference type="PIRSF" id="PIRSF001444">
    <property type="entry name" value="Adenylate_cycl"/>
    <property type="match status" value="1"/>
</dbReference>
<dbReference type="NCBIfam" id="NF006978">
    <property type="entry name" value="PRK09450.1-2"/>
    <property type="match status" value="1"/>
</dbReference>
<keyword evidence="9" id="KW-0115">cAMP biosynthesis</keyword>
<organism evidence="14 15">
    <name type="scientific">Agarivorans gilvus</name>
    <dbReference type="NCBI Taxonomy" id="680279"/>
    <lineage>
        <taxon>Bacteria</taxon>
        <taxon>Pseudomonadati</taxon>
        <taxon>Pseudomonadota</taxon>
        <taxon>Gammaproteobacteria</taxon>
        <taxon>Alteromonadales</taxon>
        <taxon>Alteromonadaceae</taxon>
        <taxon>Agarivorans</taxon>
    </lineage>
</organism>
<comment type="subcellular location">
    <subcellularLocation>
        <location evidence="2">Cytoplasm</location>
    </subcellularLocation>
</comment>
<dbReference type="EC" id="4.6.1.1" evidence="4"/>
<gene>
    <name evidence="14" type="primary">cyaA</name>
    <name evidence="14" type="ORF">GCM10007414_16970</name>
</gene>
<evidence type="ECO:0000256" key="11">
    <source>
        <dbReference type="ARBA" id="ARBA00032597"/>
    </source>
</evidence>
<dbReference type="InterPro" id="IPR024685">
    <property type="entry name" value="Adenylate_cyclase_1_N"/>
</dbReference>
<dbReference type="Proteomes" id="UP000651977">
    <property type="component" value="Unassembled WGS sequence"/>
</dbReference>
<evidence type="ECO:0000256" key="2">
    <source>
        <dbReference type="ARBA" id="ARBA00004496"/>
    </source>
</evidence>
<evidence type="ECO:0000256" key="12">
    <source>
        <dbReference type="ARBA" id="ARBA00032637"/>
    </source>
</evidence>
<reference evidence="15" key="1">
    <citation type="journal article" date="2019" name="Int. J. Syst. Evol. Microbiol.">
        <title>The Global Catalogue of Microorganisms (GCM) 10K type strain sequencing project: providing services to taxonomists for standard genome sequencing and annotation.</title>
        <authorList>
            <consortium name="The Broad Institute Genomics Platform"/>
            <consortium name="The Broad Institute Genome Sequencing Center for Infectious Disease"/>
            <person name="Wu L."/>
            <person name="Ma J."/>
        </authorList>
    </citation>
    <scope>NUCLEOTIDE SEQUENCE [LARGE SCALE GENOMIC DNA]</scope>
    <source>
        <strain evidence="15">CGMCC 1.10131</strain>
    </source>
</reference>
<evidence type="ECO:0000256" key="4">
    <source>
        <dbReference type="ARBA" id="ARBA00012201"/>
    </source>
</evidence>
<protein>
    <recommendedName>
        <fullName evidence="5">Adenylate cyclase</fullName>
        <ecNumber evidence="4">4.6.1.1</ecNumber>
    </recommendedName>
    <alternativeName>
        <fullName evidence="11">ATP pyrophosphate-lyase</fullName>
    </alternativeName>
    <alternativeName>
        <fullName evidence="12">Adenylyl cyclase</fullName>
    </alternativeName>
</protein>
<evidence type="ECO:0000259" key="13">
    <source>
        <dbReference type="Pfam" id="PF12633"/>
    </source>
</evidence>
<evidence type="ECO:0000256" key="7">
    <source>
        <dbReference type="ARBA" id="ARBA00022741"/>
    </source>
</evidence>
<keyword evidence="10" id="KW-0456">Lyase</keyword>
<sequence length="826" mass="94194">MRDTIASLMEKATLFNQQRKQLALQTMPAAAQQVFELLPLMLHYSHPCIPGFVEGDVPSGVCQFSISARHAIYLQQHFLCSPEEPAAHDILGLYSMGSTATVGQTESSDLDIWVCHASDLAANRLALLSEKCALISSWAAHQGVELNFFMVQENQFKTGSISELSKDNCGSAQHLLLLDEFYRTALPLAGKHLVWFAVPSDLEQSYDSFVQQQFETGAFNHEQWLDLGGLDTIPAEEYFGSGLWQLYKGIDSPYKAVLKTMLMEAYSADYPRPSLLAVEAKRLIQQNQEFSFEQDAYYLMLSKVTKYLESIEDYARLDLVRRCFYLKNCECNPLPSDLVEVRSLTWQQRFMAKLVKQWKWSQHKIEHLNLRQEWKVQDVRLAHSELLDALMLSYRNLIRFARRNDISESINPEDIGILSRKLYAAFESLPGKVTLINPQISPDLSEPYLSFIHVPKGRSCAEGWYLYKQPLKGLAIVGQSPLEHASYISKLMAWSYFNQLKTAQTQLSLHKHQGDLTLDTLNQFAEDLRRAFPVNVDAASNLALTRPCEIRHLGVFINLEKDPTANWGGKVIEFDALSTDVFSFGRDSDCLVGSVDLIYRNTWNEIRTLHFSGDSAVVDALTTVLGKMHRDANIPEHIDVFCYAENLREQIGANFKQLLVESIKNRLQPSDKRIVKTIVLGNDKYGLFIEDRGVSVKKLENGVEFYRQLSNNKLQRLPLQLNAGRSTKVPNVVEAHASEGLVQYFFEDLAKGFNIYIVDEHNRIEMYQDFEGSKEELVQGINRFYTSSREQYGTRHEVVNFNLPQFYDIVAVNGQWQVASYRSNQT</sequence>
<dbReference type="EMBL" id="BMDY01000008">
    <property type="protein sequence ID" value="GGB04261.1"/>
    <property type="molecule type" value="Genomic_DNA"/>
</dbReference>
<comment type="catalytic activity">
    <reaction evidence="1">
        <text>ATP = 3',5'-cyclic AMP + diphosphate</text>
        <dbReference type="Rhea" id="RHEA:15389"/>
        <dbReference type="ChEBI" id="CHEBI:30616"/>
        <dbReference type="ChEBI" id="CHEBI:33019"/>
        <dbReference type="ChEBI" id="CHEBI:58165"/>
        <dbReference type="EC" id="4.6.1.1"/>
    </reaction>
</comment>
<feature type="domain" description="Adenylate cyclase class-I N-terminal" evidence="13">
    <location>
        <begin position="6"/>
        <end position="196"/>
    </location>
</feature>
<evidence type="ECO:0000256" key="6">
    <source>
        <dbReference type="ARBA" id="ARBA00022490"/>
    </source>
</evidence>
<accession>A0ABQ1I1H4</accession>
<comment type="caution">
    <text evidence="14">The sequence shown here is derived from an EMBL/GenBank/DDBJ whole genome shotgun (WGS) entry which is preliminary data.</text>
</comment>
<dbReference type="Pfam" id="PF12633">
    <property type="entry name" value="Adenyl_cycl_N"/>
    <property type="match status" value="1"/>
</dbReference>
<evidence type="ECO:0000256" key="1">
    <source>
        <dbReference type="ARBA" id="ARBA00001593"/>
    </source>
</evidence>
<dbReference type="RefSeq" id="WP_083481610.1">
    <property type="nucleotide sequence ID" value="NZ_BMDY01000008.1"/>
</dbReference>
<evidence type="ECO:0000256" key="9">
    <source>
        <dbReference type="ARBA" id="ARBA00022998"/>
    </source>
</evidence>
<dbReference type="InterPro" id="IPR024686">
    <property type="entry name" value="Adenylate_cyclase_1_CS"/>
</dbReference>
<keyword evidence="6" id="KW-0963">Cytoplasm</keyword>
<evidence type="ECO:0000256" key="10">
    <source>
        <dbReference type="ARBA" id="ARBA00023239"/>
    </source>
</evidence>
<evidence type="ECO:0000256" key="3">
    <source>
        <dbReference type="ARBA" id="ARBA00007901"/>
    </source>
</evidence>
<dbReference type="PANTHER" id="PTHR38760:SF1">
    <property type="entry name" value="ADENYLATE CYCLASE"/>
    <property type="match status" value="1"/>
</dbReference>
<proteinExistence type="inferred from homology"/>
<evidence type="ECO:0000313" key="14">
    <source>
        <dbReference type="EMBL" id="GGB04261.1"/>
    </source>
</evidence>
<keyword evidence="8" id="KW-0067">ATP-binding</keyword>
<dbReference type="PANTHER" id="PTHR38760">
    <property type="entry name" value="ADENYLATE CYCLASE"/>
    <property type="match status" value="1"/>
</dbReference>
<dbReference type="PROSITE" id="PS01093">
    <property type="entry name" value="ADENYLATE_CYCLASE_1_2"/>
    <property type="match status" value="1"/>
</dbReference>
<keyword evidence="15" id="KW-1185">Reference proteome</keyword>
<evidence type="ECO:0000313" key="15">
    <source>
        <dbReference type="Proteomes" id="UP000651977"/>
    </source>
</evidence>
<evidence type="ECO:0000256" key="5">
    <source>
        <dbReference type="ARBA" id="ARBA00021420"/>
    </source>
</evidence>
<dbReference type="Pfam" id="PF01295">
    <property type="entry name" value="Adenylate_cycl"/>
    <property type="match status" value="1"/>
</dbReference>